<comment type="caution">
    <text evidence="1">The sequence shown here is derived from an EMBL/GenBank/DDBJ whole genome shotgun (WGS) entry which is preliminary data.</text>
</comment>
<keyword evidence="2" id="KW-1185">Reference proteome</keyword>
<dbReference type="Proteomes" id="UP000570474">
    <property type="component" value="Unassembled WGS sequence"/>
</dbReference>
<accession>A0A847RPV6</accession>
<gene>
    <name evidence="1" type="ORF">HGH92_11560</name>
</gene>
<evidence type="ECO:0000313" key="2">
    <source>
        <dbReference type="Proteomes" id="UP000570474"/>
    </source>
</evidence>
<organism evidence="1 2">
    <name type="scientific">Chitinophaga varians</name>
    <dbReference type="NCBI Taxonomy" id="2202339"/>
    <lineage>
        <taxon>Bacteria</taxon>
        <taxon>Pseudomonadati</taxon>
        <taxon>Bacteroidota</taxon>
        <taxon>Chitinophagia</taxon>
        <taxon>Chitinophagales</taxon>
        <taxon>Chitinophagaceae</taxon>
        <taxon>Chitinophaga</taxon>
    </lineage>
</organism>
<protein>
    <submittedName>
        <fullName evidence="1">Uncharacterized protein</fullName>
    </submittedName>
</protein>
<sequence length="98" mass="10928">MQQLASKYYTGMRFLSFYGMGKNIYNGYTTTGAGSRLQAICMSKGTFFVQLEGEQHLEFSCARQAQRAKSSGFIHEKTMFYGNSIAGQKGGDTGRQRI</sequence>
<dbReference type="EMBL" id="JABAIA010000001">
    <property type="protein sequence ID" value="NLR64942.1"/>
    <property type="molecule type" value="Genomic_DNA"/>
</dbReference>
<reference evidence="1 2" key="1">
    <citation type="submission" date="2020-04" db="EMBL/GenBank/DDBJ databases">
        <authorList>
            <person name="Yin C."/>
        </authorList>
    </citation>
    <scope>NUCLEOTIDE SEQUENCE [LARGE SCALE GENOMIC DNA]</scope>
    <source>
        <strain evidence="1 2">Ae27</strain>
    </source>
</reference>
<dbReference type="AlphaFoldDB" id="A0A847RPV6"/>
<name>A0A847RPV6_9BACT</name>
<dbReference type="RefSeq" id="WP_168870865.1">
    <property type="nucleotide sequence ID" value="NZ_JABAIA010000001.1"/>
</dbReference>
<proteinExistence type="predicted"/>
<evidence type="ECO:0000313" key="1">
    <source>
        <dbReference type="EMBL" id="NLR64942.1"/>
    </source>
</evidence>